<dbReference type="EMBL" id="GGEC01072194">
    <property type="protein sequence ID" value="MBX52678.1"/>
    <property type="molecule type" value="Transcribed_RNA"/>
</dbReference>
<feature type="compositionally biased region" description="Polar residues" evidence="1">
    <location>
        <begin position="1"/>
        <end position="18"/>
    </location>
</feature>
<organism evidence="2">
    <name type="scientific">Rhizophora mucronata</name>
    <name type="common">Asiatic mangrove</name>
    <dbReference type="NCBI Taxonomy" id="61149"/>
    <lineage>
        <taxon>Eukaryota</taxon>
        <taxon>Viridiplantae</taxon>
        <taxon>Streptophyta</taxon>
        <taxon>Embryophyta</taxon>
        <taxon>Tracheophyta</taxon>
        <taxon>Spermatophyta</taxon>
        <taxon>Magnoliopsida</taxon>
        <taxon>eudicotyledons</taxon>
        <taxon>Gunneridae</taxon>
        <taxon>Pentapetalae</taxon>
        <taxon>rosids</taxon>
        <taxon>fabids</taxon>
        <taxon>Malpighiales</taxon>
        <taxon>Rhizophoraceae</taxon>
        <taxon>Rhizophora</taxon>
    </lineage>
</organism>
<sequence length="30" mass="3485">MHGLNVHNSMPSTKINNIHQKKVSEEKVRK</sequence>
<reference evidence="2" key="1">
    <citation type="submission" date="2018-02" db="EMBL/GenBank/DDBJ databases">
        <title>Rhizophora mucronata_Transcriptome.</title>
        <authorList>
            <person name="Meera S.P."/>
            <person name="Sreeshan A."/>
            <person name="Augustine A."/>
        </authorList>
    </citation>
    <scope>NUCLEOTIDE SEQUENCE</scope>
    <source>
        <tissue evidence="2">Leaf</tissue>
    </source>
</reference>
<proteinExistence type="predicted"/>
<protein>
    <submittedName>
        <fullName evidence="2">Uncharacterized protein</fullName>
    </submittedName>
</protein>
<evidence type="ECO:0000256" key="1">
    <source>
        <dbReference type="SAM" id="MobiDB-lite"/>
    </source>
</evidence>
<evidence type="ECO:0000313" key="2">
    <source>
        <dbReference type="EMBL" id="MBX52678.1"/>
    </source>
</evidence>
<feature type="region of interest" description="Disordered" evidence="1">
    <location>
        <begin position="1"/>
        <end position="30"/>
    </location>
</feature>
<accession>A0A2P2PD51</accession>
<dbReference type="AlphaFoldDB" id="A0A2P2PD51"/>
<name>A0A2P2PD51_RHIMU</name>